<sequence>MFLFLGLFGQAFIDFGEEFRIFDVNGEQPVQGIVSDIESDGTVSVLDDSRHGLQDGDYVKFTEVEGMPKLNDGSIYKVEVLGPFAFKIKLDPSWGTYEKGGIFTQVKVPRNESYEKLSVSKLYINFKLDIQMNYHVHIMKKMLMN</sequence>
<reference evidence="1" key="1">
    <citation type="submission" date="2023-04" db="EMBL/GenBank/DDBJ databases">
        <title>Candida boidinii NBRC 1967.</title>
        <authorList>
            <person name="Ichikawa N."/>
            <person name="Sato H."/>
            <person name="Tonouchi N."/>
        </authorList>
    </citation>
    <scope>NUCLEOTIDE SEQUENCE</scope>
    <source>
        <strain evidence="1">NBRC 1967</strain>
    </source>
</reference>
<comment type="caution">
    <text evidence="1">The sequence shown here is derived from an EMBL/GenBank/DDBJ whole genome shotgun (WGS) entry which is preliminary data.</text>
</comment>
<evidence type="ECO:0000313" key="2">
    <source>
        <dbReference type="Proteomes" id="UP001165101"/>
    </source>
</evidence>
<keyword evidence="2" id="KW-1185">Reference proteome</keyword>
<evidence type="ECO:0000313" key="1">
    <source>
        <dbReference type="EMBL" id="GMF05314.1"/>
    </source>
</evidence>
<dbReference type="Proteomes" id="UP001165101">
    <property type="component" value="Unassembled WGS sequence"/>
</dbReference>
<name>A0ACB5U8W0_CANBO</name>
<dbReference type="EMBL" id="BSXV01007593">
    <property type="protein sequence ID" value="GMF05314.1"/>
    <property type="molecule type" value="Genomic_DNA"/>
</dbReference>
<protein>
    <submittedName>
        <fullName evidence="1">Unnamed protein product</fullName>
    </submittedName>
</protein>
<organism evidence="1 2">
    <name type="scientific">Candida boidinii</name>
    <name type="common">Yeast</name>
    <dbReference type="NCBI Taxonomy" id="5477"/>
    <lineage>
        <taxon>Eukaryota</taxon>
        <taxon>Fungi</taxon>
        <taxon>Dikarya</taxon>
        <taxon>Ascomycota</taxon>
        <taxon>Saccharomycotina</taxon>
        <taxon>Pichiomycetes</taxon>
        <taxon>Pichiales</taxon>
        <taxon>Pichiaceae</taxon>
        <taxon>Ogataea</taxon>
        <taxon>Ogataea/Candida clade</taxon>
    </lineage>
</organism>
<gene>
    <name evidence="1" type="ORF">Cboi01_000658600</name>
</gene>
<proteinExistence type="predicted"/>
<accession>A0ACB5U8W0</accession>